<dbReference type="EMBL" id="CAADRA010006017">
    <property type="protein sequence ID" value="VFT93627.1"/>
    <property type="molecule type" value="Genomic_DNA"/>
</dbReference>
<dbReference type="Proteomes" id="UP000332933">
    <property type="component" value="Unassembled WGS sequence"/>
</dbReference>
<reference evidence="2 3" key="1">
    <citation type="submission" date="2019-03" db="EMBL/GenBank/DDBJ databases">
        <authorList>
            <person name="Gaulin E."/>
            <person name="Dumas B."/>
        </authorList>
    </citation>
    <scope>NUCLEOTIDE SEQUENCE [LARGE SCALE GENOMIC DNA]</scope>
    <source>
        <strain evidence="2">CBS 568.67</strain>
    </source>
</reference>
<accession>A0A485L6J6</accession>
<dbReference type="EMBL" id="VJMH01005996">
    <property type="protein sequence ID" value="KAF0691996.1"/>
    <property type="molecule type" value="Genomic_DNA"/>
</dbReference>
<name>A0A485L6J6_9STRA</name>
<proteinExistence type="predicted"/>
<reference evidence="1" key="2">
    <citation type="submission" date="2019-06" db="EMBL/GenBank/DDBJ databases">
        <title>Genomics analysis of Aphanomyces spp. identifies a new class of oomycete effector associated with host adaptation.</title>
        <authorList>
            <person name="Gaulin E."/>
        </authorList>
    </citation>
    <scope>NUCLEOTIDE SEQUENCE</scope>
    <source>
        <strain evidence="1">CBS 578.67</strain>
    </source>
</reference>
<sequence>MGSHDNMPSELVSDLAGLWYSYGNSRASTKLSSFANLAAHVDGDSYSMTTYAGKTAAFSDNGGLLRRHAGLSYRISKSNSTAYRITPTMHLPLPFVSTFELVKANDPDYLVPASTVHQRPVSPYDMLRIVDANGSYTPKYYQHNLPTIPSTLIVAHGRS</sequence>
<gene>
    <name evidence="2" type="primary">Aste57867_16863</name>
    <name evidence="1" type="ORF">As57867_016805</name>
    <name evidence="2" type="ORF">ASTE57867_16863</name>
</gene>
<evidence type="ECO:0000313" key="1">
    <source>
        <dbReference type="EMBL" id="KAF0691996.1"/>
    </source>
</evidence>
<dbReference type="AlphaFoldDB" id="A0A485L6J6"/>
<dbReference type="OrthoDB" id="10453068at2759"/>
<evidence type="ECO:0000313" key="2">
    <source>
        <dbReference type="EMBL" id="VFT93627.1"/>
    </source>
</evidence>
<evidence type="ECO:0000313" key="3">
    <source>
        <dbReference type="Proteomes" id="UP000332933"/>
    </source>
</evidence>
<protein>
    <submittedName>
        <fullName evidence="2">Aste57867_16863 protein</fullName>
    </submittedName>
</protein>
<keyword evidence="3" id="KW-1185">Reference proteome</keyword>
<organism evidence="2 3">
    <name type="scientific">Aphanomyces stellatus</name>
    <dbReference type="NCBI Taxonomy" id="120398"/>
    <lineage>
        <taxon>Eukaryota</taxon>
        <taxon>Sar</taxon>
        <taxon>Stramenopiles</taxon>
        <taxon>Oomycota</taxon>
        <taxon>Saprolegniomycetes</taxon>
        <taxon>Saprolegniales</taxon>
        <taxon>Verrucalvaceae</taxon>
        <taxon>Aphanomyces</taxon>
    </lineage>
</organism>